<feature type="compositionally biased region" description="Low complexity" evidence="6">
    <location>
        <begin position="50"/>
        <end position="63"/>
    </location>
</feature>
<evidence type="ECO:0000256" key="7">
    <source>
        <dbReference type="SAM" id="Phobius"/>
    </source>
</evidence>
<evidence type="ECO:0000313" key="10">
    <source>
        <dbReference type="Proteomes" id="UP001320245"/>
    </source>
</evidence>
<evidence type="ECO:0000256" key="5">
    <source>
        <dbReference type="ARBA" id="ARBA00023136"/>
    </source>
</evidence>
<keyword evidence="10" id="KW-1185">Reference proteome</keyword>
<dbReference type="EMBL" id="JAJSPL020000022">
    <property type="protein sequence ID" value="KAK7739751.1"/>
    <property type="molecule type" value="Genomic_DNA"/>
</dbReference>
<feature type="transmembrane region" description="Helical" evidence="7">
    <location>
        <begin position="232"/>
        <end position="253"/>
    </location>
</feature>
<protein>
    <recommendedName>
        <fullName evidence="8">Major facilitator superfamily (MFS) profile domain-containing protein</fullName>
    </recommendedName>
</protein>
<feature type="region of interest" description="Disordered" evidence="6">
    <location>
        <begin position="1"/>
        <end position="76"/>
    </location>
</feature>
<dbReference type="Pfam" id="PF07690">
    <property type="entry name" value="MFS_1"/>
    <property type="match status" value="1"/>
</dbReference>
<dbReference type="PANTHER" id="PTHR23504:SF16">
    <property type="entry name" value="TRANSPORTER, PUTATIVE (AFU_ORTHOLOGUE AFUA_1G13970)-RELATED"/>
    <property type="match status" value="1"/>
</dbReference>
<evidence type="ECO:0000256" key="6">
    <source>
        <dbReference type="SAM" id="MobiDB-lite"/>
    </source>
</evidence>
<evidence type="ECO:0000256" key="3">
    <source>
        <dbReference type="ARBA" id="ARBA00022692"/>
    </source>
</evidence>
<feature type="domain" description="Major facilitator superfamily (MFS) profile" evidence="8">
    <location>
        <begin position="121"/>
        <end position="650"/>
    </location>
</feature>
<dbReference type="SUPFAM" id="SSF103473">
    <property type="entry name" value="MFS general substrate transporter"/>
    <property type="match status" value="1"/>
</dbReference>
<feature type="transmembrane region" description="Helical" evidence="7">
    <location>
        <begin position="207"/>
        <end position="226"/>
    </location>
</feature>
<dbReference type="PANTHER" id="PTHR23504">
    <property type="entry name" value="MAJOR FACILITATOR SUPERFAMILY DOMAIN-CONTAINING PROTEIN 10"/>
    <property type="match status" value="1"/>
</dbReference>
<evidence type="ECO:0000256" key="2">
    <source>
        <dbReference type="ARBA" id="ARBA00022448"/>
    </source>
</evidence>
<dbReference type="GO" id="GO:0016020">
    <property type="term" value="C:membrane"/>
    <property type="evidence" value="ECO:0007669"/>
    <property type="project" value="UniProtKB-SubCell"/>
</dbReference>
<dbReference type="InterPro" id="IPR011701">
    <property type="entry name" value="MFS"/>
</dbReference>
<dbReference type="Proteomes" id="UP001320245">
    <property type="component" value="Unassembled WGS sequence"/>
</dbReference>
<comment type="subcellular location">
    <subcellularLocation>
        <location evidence="1">Membrane</location>
        <topology evidence="1">Multi-pass membrane protein</topology>
    </subcellularLocation>
</comment>
<dbReference type="InterPro" id="IPR036259">
    <property type="entry name" value="MFS_trans_sf"/>
</dbReference>
<feature type="transmembrane region" description="Helical" evidence="7">
    <location>
        <begin position="626"/>
        <end position="646"/>
    </location>
</feature>
<feature type="transmembrane region" description="Helical" evidence="7">
    <location>
        <begin position="472"/>
        <end position="499"/>
    </location>
</feature>
<evidence type="ECO:0000259" key="8">
    <source>
        <dbReference type="PROSITE" id="PS50850"/>
    </source>
</evidence>
<dbReference type="Gene3D" id="1.20.1250.20">
    <property type="entry name" value="MFS general substrate transporter like domains"/>
    <property type="match status" value="1"/>
</dbReference>
<dbReference type="PROSITE" id="PS50850">
    <property type="entry name" value="MFS"/>
    <property type="match status" value="1"/>
</dbReference>
<dbReference type="GO" id="GO:0022857">
    <property type="term" value="F:transmembrane transporter activity"/>
    <property type="evidence" value="ECO:0007669"/>
    <property type="project" value="InterPro"/>
</dbReference>
<keyword evidence="4 7" id="KW-1133">Transmembrane helix</keyword>
<feature type="transmembrane region" description="Helical" evidence="7">
    <location>
        <begin position="549"/>
        <end position="567"/>
    </location>
</feature>
<gene>
    <name evidence="9" type="ORF">SLS53_005721</name>
</gene>
<organism evidence="9 10">
    <name type="scientific">Cytospora paraplurivora</name>
    <dbReference type="NCBI Taxonomy" id="2898453"/>
    <lineage>
        <taxon>Eukaryota</taxon>
        <taxon>Fungi</taxon>
        <taxon>Dikarya</taxon>
        <taxon>Ascomycota</taxon>
        <taxon>Pezizomycotina</taxon>
        <taxon>Sordariomycetes</taxon>
        <taxon>Sordariomycetidae</taxon>
        <taxon>Diaporthales</taxon>
        <taxon>Cytosporaceae</taxon>
        <taxon>Cytospora</taxon>
    </lineage>
</organism>
<evidence type="ECO:0000256" key="1">
    <source>
        <dbReference type="ARBA" id="ARBA00004141"/>
    </source>
</evidence>
<keyword evidence="3 7" id="KW-0812">Transmembrane</keyword>
<dbReference type="AlphaFoldDB" id="A0AAN9YE88"/>
<proteinExistence type="predicted"/>
<keyword evidence="2" id="KW-0813">Transport</keyword>
<keyword evidence="5 7" id="KW-0472">Membrane</keyword>
<reference evidence="9 10" key="1">
    <citation type="journal article" date="2023" name="PLoS ONE">
        <title>Cytospora paraplurivora sp. nov. isolated from orchards with fruit tree decline syndrome in Ontario, Canada.</title>
        <authorList>
            <person name="Ilyukhin E."/>
            <person name="Nguyen H.D.T."/>
            <person name="Castle A.J."/>
            <person name="Ellouze W."/>
        </authorList>
    </citation>
    <scope>NUCLEOTIDE SEQUENCE [LARGE SCALE GENOMIC DNA]</scope>
    <source>
        <strain evidence="9 10">FDS-564</strain>
    </source>
</reference>
<accession>A0AAN9YE88</accession>
<sequence>MAAQHTAPAHSEQSELAPPGQFDIIDESLDGQAEIGGEDDYDKFLNQDRTTSGVKSSASSSTTVFDPTSSADRDRYGELDDDLAKDFSASTPFLSNDEEAPPVKPATPGPVTWLSLPRKGQLFILFLCRFVDFLQVASLQAYVFYQLKFIAEQRMLATDGTETVLSDARISAQAGLLTGGFTGAQVLTAIAWGKAADSGKWWGGRKMVLLIGTLGTAIGCLGYGFATTFATAMAWRIFSGSINGLVGIIRTMISEITVERKYQSRAFLILPMSFNVAGFFGPMIGGWLASPATTLPSWFGPGAPFHSAMIEEYPFALPSIVNAVLLFVVFLTVFFGLEETSKLKKDNYDPGLYAVARVRCFVLRKPLDYTYHTRTGYSEIQLDDKNDTPSGAVPPKKGKVLPFSRLWTKNVIFTLLSQAFYDFHLGAFTNIWSLFLSTPRPGFVSPTVATIPAAGTDGAVEGRSPLAKRNMLWFAGGLGMPAHTVGNATAILGILGMLLQVLMYPPVHARLGTLRSFRYFLIIFPLAYLLAPFLAILPQSQGTDGSYSASTALWFAIVMILFLHTAARTMTLPASIILLNNCSPHPSVLGTIHGIGQSVSAGFRTVGPIVGGWWYGIGLDWGMVAFAWWAVGAVSVAGFVASMLLYEGTGKEIELDDDDEE</sequence>
<dbReference type="InterPro" id="IPR020846">
    <property type="entry name" value="MFS_dom"/>
</dbReference>
<comment type="caution">
    <text evidence="9">The sequence shown here is derived from an EMBL/GenBank/DDBJ whole genome shotgun (WGS) entry which is preliminary data.</text>
</comment>
<feature type="transmembrane region" description="Helical" evidence="7">
    <location>
        <begin position="519"/>
        <end position="537"/>
    </location>
</feature>
<evidence type="ECO:0000313" key="9">
    <source>
        <dbReference type="EMBL" id="KAK7739751.1"/>
    </source>
</evidence>
<feature type="transmembrane region" description="Helical" evidence="7">
    <location>
        <begin position="315"/>
        <end position="337"/>
    </location>
</feature>
<name>A0AAN9YE88_9PEZI</name>
<feature type="transmembrane region" description="Helical" evidence="7">
    <location>
        <begin position="265"/>
        <end position="289"/>
    </location>
</feature>
<evidence type="ECO:0000256" key="4">
    <source>
        <dbReference type="ARBA" id="ARBA00022989"/>
    </source>
</evidence>